<dbReference type="GO" id="GO:0008081">
    <property type="term" value="F:phosphoric diester hydrolase activity"/>
    <property type="evidence" value="ECO:0007669"/>
    <property type="project" value="UniProtKB-ARBA"/>
</dbReference>
<dbReference type="InterPro" id="IPR003607">
    <property type="entry name" value="HD/PDEase_dom"/>
</dbReference>
<dbReference type="KEGG" id="rgu:A4W93_29030"/>
<dbReference type="InterPro" id="IPR037522">
    <property type="entry name" value="HD_GYP_dom"/>
</dbReference>
<dbReference type="Gene3D" id="1.10.3210.10">
    <property type="entry name" value="Hypothetical protein af1432"/>
    <property type="match status" value="1"/>
</dbReference>
<dbReference type="Pfam" id="PF13487">
    <property type="entry name" value="HD_5"/>
    <property type="match status" value="1"/>
</dbReference>
<dbReference type="CDD" id="cd00077">
    <property type="entry name" value="HDc"/>
    <property type="match status" value="1"/>
</dbReference>
<proteinExistence type="predicted"/>
<dbReference type="SMART" id="SM00471">
    <property type="entry name" value="HDc"/>
    <property type="match status" value="1"/>
</dbReference>
<dbReference type="OrthoDB" id="9780948at2"/>
<dbReference type="PANTHER" id="PTHR43155:SF2">
    <property type="entry name" value="CYCLIC DI-GMP PHOSPHODIESTERASE PA4108"/>
    <property type="match status" value="1"/>
</dbReference>
<protein>
    <submittedName>
        <fullName evidence="1">Uncharacterized protein</fullName>
    </submittedName>
</protein>
<dbReference type="SUPFAM" id="SSF109604">
    <property type="entry name" value="HD-domain/PDEase-like"/>
    <property type="match status" value="1"/>
</dbReference>
<organism evidence="1 2">
    <name type="scientific">Piscinibacter gummiphilus</name>
    <dbReference type="NCBI Taxonomy" id="946333"/>
    <lineage>
        <taxon>Bacteria</taxon>
        <taxon>Pseudomonadati</taxon>
        <taxon>Pseudomonadota</taxon>
        <taxon>Betaproteobacteria</taxon>
        <taxon>Burkholderiales</taxon>
        <taxon>Sphaerotilaceae</taxon>
        <taxon>Piscinibacter</taxon>
    </lineage>
</organism>
<dbReference type="AlphaFoldDB" id="A0A1W6LHE4"/>
<name>A0A1W6LHE4_9BURK</name>
<reference evidence="1 2" key="1">
    <citation type="submission" date="2016-04" db="EMBL/GenBank/DDBJ databases">
        <title>Complete genome sequence of natural rubber-degrading, novel Gram-negative bacterium, Rhizobacter gummiphilus strain NS21.</title>
        <authorList>
            <person name="Tabata M."/>
            <person name="Kasai D."/>
            <person name="Fukuda M."/>
        </authorList>
    </citation>
    <scope>NUCLEOTIDE SEQUENCE [LARGE SCALE GENOMIC DNA]</scope>
    <source>
        <strain evidence="1 2">NS21</strain>
    </source>
</reference>
<evidence type="ECO:0000313" key="1">
    <source>
        <dbReference type="EMBL" id="ARN23617.1"/>
    </source>
</evidence>
<keyword evidence="2" id="KW-1185">Reference proteome</keyword>
<accession>A0A1W6LHE4</accession>
<dbReference type="EMBL" id="CP015118">
    <property type="protein sequence ID" value="ARN23617.1"/>
    <property type="molecule type" value="Genomic_DNA"/>
</dbReference>
<evidence type="ECO:0000313" key="2">
    <source>
        <dbReference type="Proteomes" id="UP000193427"/>
    </source>
</evidence>
<dbReference type="Proteomes" id="UP000193427">
    <property type="component" value="Chromosome"/>
</dbReference>
<dbReference type="RefSeq" id="WP_085753945.1">
    <property type="nucleotide sequence ID" value="NZ_BSPR01000022.1"/>
</dbReference>
<gene>
    <name evidence="1" type="ORF">A4W93_29030</name>
</gene>
<dbReference type="PANTHER" id="PTHR43155">
    <property type="entry name" value="CYCLIC DI-GMP PHOSPHODIESTERASE PA4108-RELATED"/>
    <property type="match status" value="1"/>
</dbReference>
<sequence>MYAFQRAGSEPNPHALAALVKASEQHSIVASRDIVDIRGVKLWAQGQAVSAALHQRLLDRRLQNPLEVCLMAEDGVTPFSLLADLKKFIDEEHPIAKSVRPWAGTLLEQLQHIPLHSVVQLMLTASVATRPATLRHAVAAMGLAGAMIASRQGSVQDIRLAMLGGLLHDIGEVYIHPQYLDYLQPLDLMGHKHLVIHPRVGQMLLSTLTDYPSVLSRAVGEHHERLDRSGYPARLAGDEISTLGRVLAVTEVTLGILRWPDAPLSRASFAMRVVPGEFDPAWASFVWDAAREAGEMPGRQATSIDLYQQLADIDQQLLQARQLGQELHDQGRSIPVITVVTQAMERLDRLRVAWNALGLWRVSAGDAPDAERFELELAHAELRQRMRSVQRECLLVSDRLGEAEKFRVAPLWKGLMAGRD</sequence>
<dbReference type="STRING" id="946333.A4W93_29030"/>
<dbReference type="PROSITE" id="PS51832">
    <property type="entry name" value="HD_GYP"/>
    <property type="match status" value="1"/>
</dbReference>